<evidence type="ECO:0000313" key="1">
    <source>
        <dbReference type="EMBL" id="SBT04973.1"/>
    </source>
</evidence>
<evidence type="ECO:0000313" key="2">
    <source>
        <dbReference type="Proteomes" id="UP000199169"/>
    </source>
</evidence>
<proteinExistence type="predicted"/>
<dbReference type="Proteomes" id="UP000199169">
    <property type="component" value="Unassembled WGS sequence"/>
</dbReference>
<gene>
    <name evidence="1" type="ORF">ACCAA_20073</name>
</gene>
<keyword evidence="2" id="KW-1185">Reference proteome</keyword>
<accession>A0A1A8XM05</accession>
<organism evidence="1 2">
    <name type="scientific">Candidatus Accumulibacter aalborgensis</name>
    <dbReference type="NCBI Taxonomy" id="1860102"/>
    <lineage>
        <taxon>Bacteria</taxon>
        <taxon>Pseudomonadati</taxon>
        <taxon>Pseudomonadota</taxon>
        <taxon>Betaproteobacteria</taxon>
        <taxon>Candidatus Accumulibacter</taxon>
    </lineage>
</organism>
<dbReference type="AlphaFoldDB" id="A0A1A8XM05"/>
<dbReference type="EMBL" id="FLQX01000094">
    <property type="protein sequence ID" value="SBT04973.1"/>
    <property type="molecule type" value="Genomic_DNA"/>
</dbReference>
<reference evidence="1 2" key="1">
    <citation type="submission" date="2016-06" db="EMBL/GenBank/DDBJ databases">
        <authorList>
            <person name="Kjaerup R.B."/>
            <person name="Dalgaard T.S."/>
            <person name="Juul-Madsen H.R."/>
        </authorList>
    </citation>
    <scope>NUCLEOTIDE SEQUENCE [LARGE SCALE GENOMIC DNA]</scope>
    <source>
        <strain evidence="1">3</strain>
    </source>
</reference>
<name>A0A1A8XM05_9PROT</name>
<dbReference type="STRING" id="1860102.ACCAA_20073"/>
<protein>
    <submittedName>
        <fullName evidence="1">Uncharacterized protein</fullName>
    </submittedName>
</protein>
<sequence>MPISEELLGEVGQGHGQHGAQNPADQHQFSPDFGDRCFHVGNVRFGGQLALQSLGKGFPLRLGHRFSQLRRGASGFKPFGKFERVEGYCTHRPHRNPLDSLPATGDLSRAGLSHYARGEVNAGNTLVAVSTAQKRHKGRQLTIHKLYIEPLVPVCFTIPALPATMPARNEKKGKCGFTLSLRYLEREKSLELSTYTLARYRSTN</sequence>